<dbReference type="OrthoDB" id="154912at2"/>
<organism evidence="2 3">
    <name type="scientific">Nocardia macrotermitis</name>
    <dbReference type="NCBI Taxonomy" id="2585198"/>
    <lineage>
        <taxon>Bacteria</taxon>
        <taxon>Bacillati</taxon>
        <taxon>Actinomycetota</taxon>
        <taxon>Actinomycetes</taxon>
        <taxon>Mycobacteriales</taxon>
        <taxon>Nocardiaceae</taxon>
        <taxon>Nocardia</taxon>
    </lineage>
</organism>
<keyword evidence="1" id="KW-0812">Transmembrane</keyword>
<reference evidence="2 3" key="1">
    <citation type="submission" date="2019-10" db="EMBL/GenBank/DDBJ databases">
        <title>Nocardia macrotermitis sp. nov. and Nocardia aurantia sp. nov., isolated from the gut of fungus growing-termite Macrotermes natalensis.</title>
        <authorList>
            <person name="Benndorf R."/>
            <person name="Schwitalla J."/>
            <person name="Martin K."/>
            <person name="De Beer W."/>
            <person name="Kaster A.-K."/>
            <person name="Vollmers J."/>
            <person name="Poulsen M."/>
            <person name="Beemelmanns C."/>
        </authorList>
    </citation>
    <scope>NUCLEOTIDE SEQUENCE [LARGE SCALE GENOMIC DNA]</scope>
    <source>
        <strain evidence="2 3">RB20</strain>
    </source>
</reference>
<gene>
    <name evidence="2" type="ORF">NRB20_68230</name>
</gene>
<comment type="caution">
    <text evidence="2">The sequence shown here is derived from an EMBL/GenBank/DDBJ whole genome shotgun (WGS) entry which is preliminary data.</text>
</comment>
<evidence type="ECO:0000256" key="1">
    <source>
        <dbReference type="SAM" id="Phobius"/>
    </source>
</evidence>
<evidence type="ECO:0000313" key="2">
    <source>
        <dbReference type="EMBL" id="MQY23692.1"/>
    </source>
</evidence>
<feature type="transmembrane region" description="Helical" evidence="1">
    <location>
        <begin position="160"/>
        <end position="185"/>
    </location>
</feature>
<sequence length="207" mass="21786">MLLRRLLALYTGLWLYGFSMAVMIRAGLGLDPWDVFHQGLARHLPVSFGTVTALTGIAVLLAWIPLRQRPGLGTLSNVVVIAVAVDNALGWLPHPHALPLQIVAMIAAVALNAVATVLYIGAGMGPGPRDGLMTGLVARTGWSVWPIRTGIEATVLLTGWLLGGSVGVGTVVYAFGIGPLIHLLIPLTRRVLPGFPAPRPEPIPAPA</sequence>
<dbReference type="AlphaFoldDB" id="A0A7K0DEI1"/>
<dbReference type="PANTHER" id="PTHR40078:SF1">
    <property type="entry name" value="INTEGRAL MEMBRANE PROTEIN"/>
    <property type="match status" value="1"/>
</dbReference>
<feature type="transmembrane region" description="Helical" evidence="1">
    <location>
        <begin position="98"/>
        <end position="120"/>
    </location>
</feature>
<evidence type="ECO:0000313" key="3">
    <source>
        <dbReference type="Proteomes" id="UP000438448"/>
    </source>
</evidence>
<dbReference type="InterPro" id="IPR038750">
    <property type="entry name" value="YczE/YyaS-like"/>
</dbReference>
<accession>A0A7K0DEI1</accession>
<keyword evidence="1" id="KW-1133">Transmembrane helix</keyword>
<feature type="transmembrane region" description="Helical" evidence="1">
    <location>
        <begin position="71"/>
        <end position="92"/>
    </location>
</feature>
<dbReference type="Proteomes" id="UP000438448">
    <property type="component" value="Unassembled WGS sequence"/>
</dbReference>
<feature type="transmembrane region" description="Helical" evidence="1">
    <location>
        <begin position="46"/>
        <end position="64"/>
    </location>
</feature>
<evidence type="ECO:0008006" key="4">
    <source>
        <dbReference type="Google" id="ProtNLM"/>
    </source>
</evidence>
<dbReference type="PANTHER" id="PTHR40078">
    <property type="entry name" value="INTEGRAL MEMBRANE PROTEIN-RELATED"/>
    <property type="match status" value="1"/>
</dbReference>
<feature type="transmembrane region" description="Helical" evidence="1">
    <location>
        <begin position="7"/>
        <end position="26"/>
    </location>
</feature>
<dbReference type="Pfam" id="PF19700">
    <property type="entry name" value="DUF6198"/>
    <property type="match status" value="1"/>
</dbReference>
<proteinExistence type="predicted"/>
<protein>
    <recommendedName>
        <fullName evidence="4">Membrane protein YczE</fullName>
    </recommendedName>
</protein>
<keyword evidence="3" id="KW-1185">Reference proteome</keyword>
<dbReference type="EMBL" id="WEGK01000022">
    <property type="protein sequence ID" value="MQY23692.1"/>
    <property type="molecule type" value="Genomic_DNA"/>
</dbReference>
<name>A0A7K0DEI1_9NOCA</name>
<keyword evidence="1" id="KW-0472">Membrane</keyword>
<dbReference type="RefSeq" id="WP_153415452.1">
    <property type="nucleotide sequence ID" value="NZ_WEGK01000022.1"/>
</dbReference>